<reference evidence="1 2" key="1">
    <citation type="journal article" date="2018" name="Sci. Rep.">
        <title>Genomic signatures of local adaptation to the degree of environmental predictability in rotifers.</title>
        <authorList>
            <person name="Franch-Gras L."/>
            <person name="Hahn C."/>
            <person name="Garcia-Roger E.M."/>
            <person name="Carmona M.J."/>
            <person name="Serra M."/>
            <person name="Gomez A."/>
        </authorList>
    </citation>
    <scope>NUCLEOTIDE SEQUENCE [LARGE SCALE GENOMIC DNA]</scope>
    <source>
        <strain evidence="1">HYR1</strain>
    </source>
</reference>
<dbReference type="AlphaFoldDB" id="A0A3M7S2N8"/>
<dbReference type="Proteomes" id="UP000276133">
    <property type="component" value="Unassembled WGS sequence"/>
</dbReference>
<evidence type="ECO:0000313" key="1">
    <source>
        <dbReference type="EMBL" id="RNA29857.1"/>
    </source>
</evidence>
<gene>
    <name evidence="1" type="ORF">BpHYR1_051419</name>
</gene>
<keyword evidence="2" id="KW-1185">Reference proteome</keyword>
<sequence length="59" mass="6664">MNLIQKIKRYESDVKKDNSFSEGRIGGLLLGLDPLSRSHGKTDHNYTIKATTIEKNFAL</sequence>
<proteinExistence type="predicted"/>
<dbReference type="EMBL" id="REGN01002158">
    <property type="protein sequence ID" value="RNA29857.1"/>
    <property type="molecule type" value="Genomic_DNA"/>
</dbReference>
<accession>A0A3M7S2N8</accession>
<name>A0A3M7S2N8_BRAPC</name>
<comment type="caution">
    <text evidence="1">The sequence shown here is derived from an EMBL/GenBank/DDBJ whole genome shotgun (WGS) entry which is preliminary data.</text>
</comment>
<organism evidence="1 2">
    <name type="scientific">Brachionus plicatilis</name>
    <name type="common">Marine rotifer</name>
    <name type="synonym">Brachionus muelleri</name>
    <dbReference type="NCBI Taxonomy" id="10195"/>
    <lineage>
        <taxon>Eukaryota</taxon>
        <taxon>Metazoa</taxon>
        <taxon>Spiralia</taxon>
        <taxon>Gnathifera</taxon>
        <taxon>Rotifera</taxon>
        <taxon>Eurotatoria</taxon>
        <taxon>Monogononta</taxon>
        <taxon>Pseudotrocha</taxon>
        <taxon>Ploima</taxon>
        <taxon>Brachionidae</taxon>
        <taxon>Brachionus</taxon>
    </lineage>
</organism>
<evidence type="ECO:0000313" key="2">
    <source>
        <dbReference type="Proteomes" id="UP000276133"/>
    </source>
</evidence>
<protein>
    <submittedName>
        <fullName evidence="1">Uncharacterized protein</fullName>
    </submittedName>
</protein>